<evidence type="ECO:0000256" key="7">
    <source>
        <dbReference type="ARBA" id="ARBA00037847"/>
    </source>
</evidence>
<dbReference type="SMART" id="SM01190">
    <property type="entry name" value="EMP24_GP25L"/>
    <property type="match status" value="1"/>
</dbReference>
<evidence type="ECO:0000256" key="10">
    <source>
        <dbReference type="SAM" id="SignalP"/>
    </source>
</evidence>
<evidence type="ECO:0000256" key="6">
    <source>
        <dbReference type="ARBA" id="ARBA00023136"/>
    </source>
</evidence>
<dbReference type="AlphaFoldDB" id="A0AA88YFP8"/>
<gene>
    <name evidence="12" type="ORF">FSP39_003575</name>
</gene>
<keyword evidence="13" id="KW-1185">Reference proteome</keyword>
<accession>A0AA88YFP8</accession>
<evidence type="ECO:0000256" key="1">
    <source>
        <dbReference type="ARBA" id="ARBA00004479"/>
    </source>
</evidence>
<feature type="chain" id="PRO_5041685085" description="GOLD domain-containing protein" evidence="10">
    <location>
        <begin position="24"/>
        <end position="238"/>
    </location>
</feature>
<dbReference type="PANTHER" id="PTHR22811">
    <property type="entry name" value="TRANSMEMBRANE EMP24 DOMAIN-CONTAINING PROTEIN"/>
    <property type="match status" value="1"/>
</dbReference>
<keyword evidence="4 10" id="KW-0732">Signal</keyword>
<feature type="signal peptide" evidence="10">
    <location>
        <begin position="1"/>
        <end position="23"/>
    </location>
</feature>
<dbReference type="InterPro" id="IPR015720">
    <property type="entry name" value="Emp24-like"/>
</dbReference>
<evidence type="ECO:0000256" key="5">
    <source>
        <dbReference type="ARBA" id="ARBA00022989"/>
    </source>
</evidence>
<protein>
    <recommendedName>
        <fullName evidence="11">GOLD domain-containing protein</fullName>
    </recommendedName>
</protein>
<comment type="caution">
    <text evidence="12">The sequence shown here is derived from an EMBL/GenBank/DDBJ whole genome shotgun (WGS) entry which is preliminary data.</text>
</comment>
<keyword evidence="6 9" id="KW-0472">Membrane</keyword>
<dbReference type="PROSITE" id="PS50866">
    <property type="entry name" value="GOLD"/>
    <property type="match status" value="1"/>
</dbReference>
<dbReference type="GO" id="GO:0016020">
    <property type="term" value="C:membrane"/>
    <property type="evidence" value="ECO:0007669"/>
    <property type="project" value="UniProtKB-SubCell"/>
</dbReference>
<dbReference type="GO" id="GO:0012505">
    <property type="term" value="C:endomembrane system"/>
    <property type="evidence" value="ECO:0007669"/>
    <property type="project" value="UniProtKB-SubCell"/>
</dbReference>
<dbReference type="SUPFAM" id="SSF101576">
    <property type="entry name" value="Supernatant protein factor (SPF), C-terminal domain"/>
    <property type="match status" value="1"/>
</dbReference>
<keyword evidence="5 9" id="KW-1133">Transmembrane helix</keyword>
<evidence type="ECO:0000256" key="9">
    <source>
        <dbReference type="SAM" id="Phobius"/>
    </source>
</evidence>
<comment type="subcellular location">
    <subcellularLocation>
        <location evidence="7">Endomembrane system</location>
        <topology evidence="7">Single-pass membrane protein</topology>
    </subcellularLocation>
    <subcellularLocation>
        <location evidence="1 8">Membrane</location>
        <topology evidence="1 8">Single-pass type I membrane protein</topology>
    </subcellularLocation>
</comment>
<evidence type="ECO:0000256" key="4">
    <source>
        <dbReference type="ARBA" id="ARBA00022729"/>
    </source>
</evidence>
<dbReference type="EMBL" id="VSWD01000004">
    <property type="protein sequence ID" value="KAK3104501.1"/>
    <property type="molecule type" value="Genomic_DNA"/>
</dbReference>
<reference evidence="12" key="1">
    <citation type="submission" date="2019-08" db="EMBL/GenBank/DDBJ databases">
        <title>The improved chromosome-level genome for the pearl oyster Pinctada fucata martensii using PacBio sequencing and Hi-C.</title>
        <authorList>
            <person name="Zheng Z."/>
        </authorList>
    </citation>
    <scope>NUCLEOTIDE SEQUENCE</scope>
    <source>
        <strain evidence="12">ZZ-2019</strain>
        <tissue evidence="12">Adductor muscle</tissue>
    </source>
</reference>
<evidence type="ECO:0000313" key="13">
    <source>
        <dbReference type="Proteomes" id="UP001186944"/>
    </source>
</evidence>
<comment type="similarity">
    <text evidence="2 8">Belongs to the EMP24/GP25L family.</text>
</comment>
<sequence>MAVLYNRILTFFVCVLHLHKSLQEKVLGQTTDDFDFDGLPGAQHEFKVEIPPGIEDCFVQKVAQGANLHVSFEVLNDPEAKLDLYIKDQSGKIIVSDTETNSAQVDHDIEIQGDYHICIDNTYARFSTKLVYVYIVTFVMEEWSKYVQEVHDVNSAVVNFTTSISAVEMSIEMVKMHQSHSRMNVIKDWYLITGNQDYVYKWSVAQIVVILCCSIFQVYFVRRLFRVPNVTPMSKPRA</sequence>
<dbReference type="Pfam" id="PF01105">
    <property type="entry name" value="EMP24_GP25L"/>
    <property type="match status" value="1"/>
</dbReference>
<dbReference type="Proteomes" id="UP001186944">
    <property type="component" value="Unassembled WGS sequence"/>
</dbReference>
<name>A0AA88YFP8_PINIB</name>
<feature type="transmembrane region" description="Helical" evidence="9">
    <location>
        <begin position="202"/>
        <end position="221"/>
    </location>
</feature>
<organism evidence="12 13">
    <name type="scientific">Pinctada imbricata</name>
    <name type="common">Atlantic pearl-oyster</name>
    <name type="synonym">Pinctada martensii</name>
    <dbReference type="NCBI Taxonomy" id="66713"/>
    <lineage>
        <taxon>Eukaryota</taxon>
        <taxon>Metazoa</taxon>
        <taxon>Spiralia</taxon>
        <taxon>Lophotrochozoa</taxon>
        <taxon>Mollusca</taxon>
        <taxon>Bivalvia</taxon>
        <taxon>Autobranchia</taxon>
        <taxon>Pteriomorphia</taxon>
        <taxon>Pterioida</taxon>
        <taxon>Pterioidea</taxon>
        <taxon>Pteriidae</taxon>
        <taxon>Pinctada</taxon>
    </lineage>
</organism>
<evidence type="ECO:0000256" key="8">
    <source>
        <dbReference type="RuleBase" id="RU003827"/>
    </source>
</evidence>
<keyword evidence="3 8" id="KW-0812">Transmembrane</keyword>
<evidence type="ECO:0000259" key="11">
    <source>
        <dbReference type="PROSITE" id="PS50866"/>
    </source>
</evidence>
<feature type="domain" description="GOLD" evidence="11">
    <location>
        <begin position="55"/>
        <end position="137"/>
    </location>
</feature>
<proteinExistence type="inferred from homology"/>
<evidence type="ECO:0000256" key="3">
    <source>
        <dbReference type="ARBA" id="ARBA00022692"/>
    </source>
</evidence>
<dbReference type="InterPro" id="IPR036598">
    <property type="entry name" value="GOLD_dom_sf"/>
</dbReference>
<evidence type="ECO:0000256" key="2">
    <source>
        <dbReference type="ARBA" id="ARBA00007104"/>
    </source>
</evidence>
<evidence type="ECO:0000313" key="12">
    <source>
        <dbReference type="EMBL" id="KAK3104501.1"/>
    </source>
</evidence>
<dbReference type="InterPro" id="IPR009038">
    <property type="entry name" value="GOLD_dom"/>
</dbReference>